<keyword evidence="2" id="KW-1185">Reference proteome</keyword>
<evidence type="ECO:0000313" key="1">
    <source>
        <dbReference type="EMBL" id="TNY21975.1"/>
    </source>
</evidence>
<protein>
    <submittedName>
        <fullName evidence="1">Uncharacterized protein</fullName>
    </submittedName>
</protein>
<name>A0A5C5FZ93_9BASI</name>
<dbReference type="EMBL" id="SOZI01000033">
    <property type="protein sequence ID" value="TNY21975.1"/>
    <property type="molecule type" value="Genomic_DNA"/>
</dbReference>
<comment type="caution">
    <text evidence="1">The sequence shown here is derived from an EMBL/GenBank/DDBJ whole genome shotgun (WGS) entry which is preliminary data.</text>
</comment>
<dbReference type="Proteomes" id="UP000311382">
    <property type="component" value="Unassembled WGS sequence"/>
</dbReference>
<organism evidence="1 2">
    <name type="scientific">Rhodotorula diobovata</name>
    <dbReference type="NCBI Taxonomy" id="5288"/>
    <lineage>
        <taxon>Eukaryota</taxon>
        <taxon>Fungi</taxon>
        <taxon>Dikarya</taxon>
        <taxon>Basidiomycota</taxon>
        <taxon>Pucciniomycotina</taxon>
        <taxon>Microbotryomycetes</taxon>
        <taxon>Sporidiobolales</taxon>
        <taxon>Sporidiobolaceae</taxon>
        <taxon>Rhodotorula</taxon>
    </lineage>
</organism>
<gene>
    <name evidence="1" type="ORF">DMC30DRAFT_174748</name>
</gene>
<proteinExistence type="predicted"/>
<reference evidence="1 2" key="1">
    <citation type="submission" date="2019-03" db="EMBL/GenBank/DDBJ databases">
        <title>Rhodosporidium diobovatum UCD-FST 08-225 genome sequencing, assembly, and annotation.</title>
        <authorList>
            <person name="Fakankun I.U."/>
            <person name="Fristensky B."/>
            <person name="Levin D.B."/>
        </authorList>
    </citation>
    <scope>NUCLEOTIDE SEQUENCE [LARGE SCALE GENOMIC DNA]</scope>
    <source>
        <strain evidence="1 2">UCD-FST 08-225</strain>
    </source>
</reference>
<evidence type="ECO:0000313" key="2">
    <source>
        <dbReference type="Proteomes" id="UP000311382"/>
    </source>
</evidence>
<accession>A0A5C5FZ93</accession>
<sequence length="208" mass="22236">MLGTATLTRLGLLPTRRTPVTARVLSEPLVPKSSSPRPLQALFCLCGGRATVRSPSCSLLTSMRAKLECAAADWPVGHAAGLRACCCPSLDLVAEPRCQRWLAGADAATSSSGASEAGQPQVLRLARRGRPRQLRGCPCGCTRGAAPRALLRPLLYRPSLPTMCCLPLVFLRRETRGDEHASHALPRHRPPYSGLNLPFSPPSGLMLV</sequence>
<dbReference type="AlphaFoldDB" id="A0A5C5FZ93"/>